<evidence type="ECO:0000313" key="2">
    <source>
        <dbReference type="Proteomes" id="UP001233999"/>
    </source>
</evidence>
<proteinExistence type="predicted"/>
<accession>A0AAD7Z979</accession>
<feature type="non-terminal residue" evidence="1">
    <location>
        <position position="98"/>
    </location>
</feature>
<reference evidence="1" key="2">
    <citation type="submission" date="2023-05" db="EMBL/GenBank/DDBJ databases">
        <authorList>
            <person name="Fouks B."/>
        </authorList>
    </citation>
    <scope>NUCLEOTIDE SEQUENCE</scope>
    <source>
        <strain evidence="1">Stay&amp;Tobe</strain>
        <tissue evidence="1">Testes</tissue>
    </source>
</reference>
<evidence type="ECO:0000313" key="1">
    <source>
        <dbReference type="EMBL" id="KAJ9576091.1"/>
    </source>
</evidence>
<feature type="non-terminal residue" evidence="1">
    <location>
        <position position="1"/>
    </location>
</feature>
<sequence>LKFFFTIGKFRLAATLKTRYNERNRYLRRSRFSIELLRRFYSFMRMCSKPDGHFKICVFVNLFSISDLSDSLTISTLDYFSQSLNFVLHTYEYYIEEK</sequence>
<protein>
    <submittedName>
        <fullName evidence="1">Uncharacterized protein</fullName>
    </submittedName>
</protein>
<dbReference type="AlphaFoldDB" id="A0AAD7Z979"/>
<organism evidence="1 2">
    <name type="scientific">Diploptera punctata</name>
    <name type="common">Pacific beetle cockroach</name>
    <dbReference type="NCBI Taxonomy" id="6984"/>
    <lineage>
        <taxon>Eukaryota</taxon>
        <taxon>Metazoa</taxon>
        <taxon>Ecdysozoa</taxon>
        <taxon>Arthropoda</taxon>
        <taxon>Hexapoda</taxon>
        <taxon>Insecta</taxon>
        <taxon>Pterygota</taxon>
        <taxon>Neoptera</taxon>
        <taxon>Polyneoptera</taxon>
        <taxon>Dictyoptera</taxon>
        <taxon>Blattodea</taxon>
        <taxon>Blaberoidea</taxon>
        <taxon>Blaberidae</taxon>
        <taxon>Diplopterinae</taxon>
        <taxon>Diploptera</taxon>
    </lineage>
</organism>
<name>A0AAD7Z979_DIPPU</name>
<keyword evidence="2" id="KW-1185">Reference proteome</keyword>
<comment type="caution">
    <text evidence="1">The sequence shown here is derived from an EMBL/GenBank/DDBJ whole genome shotgun (WGS) entry which is preliminary data.</text>
</comment>
<reference evidence="1" key="1">
    <citation type="journal article" date="2023" name="IScience">
        <title>Live-bearing cockroach genome reveals convergent evolutionary mechanisms linked to viviparity in insects and beyond.</title>
        <authorList>
            <person name="Fouks B."/>
            <person name="Harrison M.C."/>
            <person name="Mikhailova A.A."/>
            <person name="Marchal E."/>
            <person name="English S."/>
            <person name="Carruthers M."/>
            <person name="Jennings E.C."/>
            <person name="Chiamaka E.L."/>
            <person name="Frigard R.A."/>
            <person name="Pippel M."/>
            <person name="Attardo G.M."/>
            <person name="Benoit J.B."/>
            <person name="Bornberg-Bauer E."/>
            <person name="Tobe S.S."/>
        </authorList>
    </citation>
    <scope>NUCLEOTIDE SEQUENCE</scope>
    <source>
        <strain evidence="1">Stay&amp;Tobe</strain>
    </source>
</reference>
<dbReference type="EMBL" id="JASPKZ010009809">
    <property type="protein sequence ID" value="KAJ9576091.1"/>
    <property type="molecule type" value="Genomic_DNA"/>
</dbReference>
<dbReference type="Proteomes" id="UP001233999">
    <property type="component" value="Unassembled WGS sequence"/>
</dbReference>
<gene>
    <name evidence="1" type="ORF">L9F63_007056</name>
</gene>